<keyword evidence="5" id="KW-1185">Reference proteome</keyword>
<evidence type="ECO:0000259" key="3">
    <source>
        <dbReference type="Pfam" id="PF05368"/>
    </source>
</evidence>
<evidence type="ECO:0000256" key="1">
    <source>
        <dbReference type="ARBA" id="ARBA00006328"/>
    </source>
</evidence>
<dbReference type="Gene3D" id="3.90.25.10">
    <property type="entry name" value="UDP-galactose 4-epimerase, domain 1"/>
    <property type="match status" value="1"/>
</dbReference>
<evidence type="ECO:0000313" key="5">
    <source>
        <dbReference type="Proteomes" id="UP000481861"/>
    </source>
</evidence>
<accession>A0A7C8IBW8</accession>
<name>A0A7C8IBW8_9PLEO</name>
<dbReference type="EMBL" id="JAADJZ010000009">
    <property type="protein sequence ID" value="KAF2872393.1"/>
    <property type="molecule type" value="Genomic_DNA"/>
</dbReference>
<protein>
    <recommendedName>
        <fullName evidence="3">NmrA-like domain-containing protein</fullName>
    </recommendedName>
</protein>
<proteinExistence type="inferred from homology"/>
<dbReference type="InterPro" id="IPR036291">
    <property type="entry name" value="NAD(P)-bd_dom_sf"/>
</dbReference>
<reference evidence="4 5" key="1">
    <citation type="submission" date="2020-01" db="EMBL/GenBank/DDBJ databases">
        <authorList>
            <consortium name="DOE Joint Genome Institute"/>
            <person name="Haridas S."/>
            <person name="Albert R."/>
            <person name="Binder M."/>
            <person name="Bloem J."/>
            <person name="Labutti K."/>
            <person name="Salamov A."/>
            <person name="Andreopoulos B."/>
            <person name="Baker S.E."/>
            <person name="Barry K."/>
            <person name="Bills G."/>
            <person name="Bluhm B.H."/>
            <person name="Cannon C."/>
            <person name="Castanera R."/>
            <person name="Culley D.E."/>
            <person name="Daum C."/>
            <person name="Ezra D."/>
            <person name="Gonzalez J.B."/>
            <person name="Henrissat B."/>
            <person name="Kuo A."/>
            <person name="Liang C."/>
            <person name="Lipzen A."/>
            <person name="Lutzoni F."/>
            <person name="Magnuson J."/>
            <person name="Mondo S."/>
            <person name="Nolan M."/>
            <person name="Ohm R."/>
            <person name="Pangilinan J."/>
            <person name="Park H.-J.H."/>
            <person name="Ramirez L."/>
            <person name="Alfaro M."/>
            <person name="Sun H."/>
            <person name="Tritt A."/>
            <person name="Yoshinaga Y."/>
            <person name="Zwiers L.-H.L."/>
            <person name="Turgeon B.G."/>
            <person name="Goodwin S.B."/>
            <person name="Spatafora J.W."/>
            <person name="Crous P.W."/>
            <person name="Grigoriev I.V."/>
        </authorList>
    </citation>
    <scope>NUCLEOTIDE SEQUENCE [LARGE SCALE GENOMIC DNA]</scope>
    <source>
        <strain evidence="4 5">CBS 611.86</strain>
    </source>
</reference>
<dbReference type="PANTHER" id="PTHR42748">
    <property type="entry name" value="NITROGEN METABOLITE REPRESSION PROTEIN NMRA FAMILY MEMBER"/>
    <property type="match status" value="1"/>
</dbReference>
<comment type="caution">
    <text evidence="4">The sequence shown here is derived from an EMBL/GenBank/DDBJ whole genome shotgun (WGS) entry which is preliminary data.</text>
</comment>
<dbReference type="AlphaFoldDB" id="A0A7C8IBW8"/>
<dbReference type="InterPro" id="IPR008030">
    <property type="entry name" value="NmrA-like"/>
</dbReference>
<comment type="similarity">
    <text evidence="1">Belongs to the NmrA-type oxidoreductase family.</text>
</comment>
<gene>
    <name evidence="4" type="ORF">BDV95DRAFT_382814</name>
</gene>
<dbReference type="PANTHER" id="PTHR42748:SF28">
    <property type="entry name" value="NMRA-LIKE DOMAIN-CONTAINING PROTEIN"/>
    <property type="match status" value="1"/>
</dbReference>
<feature type="domain" description="NmrA-like" evidence="3">
    <location>
        <begin position="7"/>
        <end position="324"/>
    </location>
</feature>
<dbReference type="OrthoDB" id="300709at2759"/>
<organism evidence="4 5">
    <name type="scientific">Massariosphaeria phaeospora</name>
    <dbReference type="NCBI Taxonomy" id="100035"/>
    <lineage>
        <taxon>Eukaryota</taxon>
        <taxon>Fungi</taxon>
        <taxon>Dikarya</taxon>
        <taxon>Ascomycota</taxon>
        <taxon>Pezizomycotina</taxon>
        <taxon>Dothideomycetes</taxon>
        <taxon>Pleosporomycetidae</taxon>
        <taxon>Pleosporales</taxon>
        <taxon>Pleosporales incertae sedis</taxon>
        <taxon>Massariosphaeria</taxon>
    </lineage>
</organism>
<keyword evidence="2" id="KW-0521">NADP</keyword>
<dbReference type="SUPFAM" id="SSF51735">
    <property type="entry name" value="NAD(P)-binding Rossmann-fold domains"/>
    <property type="match status" value="1"/>
</dbReference>
<evidence type="ECO:0000313" key="4">
    <source>
        <dbReference type="EMBL" id="KAF2872393.1"/>
    </source>
</evidence>
<evidence type="ECO:0000256" key="2">
    <source>
        <dbReference type="ARBA" id="ARBA00022857"/>
    </source>
</evidence>
<dbReference type="Proteomes" id="UP000481861">
    <property type="component" value="Unassembled WGS sequence"/>
</dbReference>
<sequence>MSTEPDKRIIAVFGATGYQGGSVVKHFHNNPATPNLVMRALTRDPTSAKAVALSNTGVAVAQANLSDPSTLKTALEGVHGVYLLTDFFATFFTTLSAEAETQQGINAFNVIASIPTIEHVIWSSAPSITHVSGGKYTNVVHMESKAKVTQYVKEKLPEVWKKTTELYIGAYYQLWVQFPQFFAPKKVEDGGAWVMSAPCGEGLILPGVDVRDTGATVHGIFLKRTELGGKTVSLVGDDTTGTGDRLKTWGKLLGQKTAWNKISDEVLVGNLSALGIPEMLVTDMADTNFAFRDFEGKILHGEGIVQAKDILPDGKKLTTWEEYVKTENWDSLIQSG</sequence>
<dbReference type="Pfam" id="PF05368">
    <property type="entry name" value="NmrA"/>
    <property type="match status" value="1"/>
</dbReference>
<dbReference type="Gene3D" id="3.40.50.720">
    <property type="entry name" value="NAD(P)-binding Rossmann-like Domain"/>
    <property type="match status" value="1"/>
</dbReference>
<dbReference type="GO" id="GO:0005634">
    <property type="term" value="C:nucleus"/>
    <property type="evidence" value="ECO:0007669"/>
    <property type="project" value="TreeGrafter"/>
</dbReference>
<dbReference type="InterPro" id="IPR051164">
    <property type="entry name" value="NmrA-like_oxidored"/>
</dbReference>